<dbReference type="PRINTS" id="PR00982">
    <property type="entry name" value="TRNASYNTHLYS"/>
</dbReference>
<dbReference type="PANTHER" id="PTHR42918:SF5">
    <property type="entry name" value="LYSINE--TRNA LIGASE, MITOCHONDRIAL"/>
    <property type="match status" value="1"/>
</dbReference>
<dbReference type="GO" id="GO:0000049">
    <property type="term" value="F:tRNA binding"/>
    <property type="evidence" value="ECO:0007669"/>
    <property type="project" value="TreeGrafter"/>
</dbReference>
<dbReference type="InterPro" id="IPR012340">
    <property type="entry name" value="NA-bd_OB-fold"/>
</dbReference>
<evidence type="ECO:0000256" key="6">
    <source>
        <dbReference type="SAM" id="MobiDB-lite"/>
    </source>
</evidence>
<comment type="caution">
    <text evidence="8">The sequence shown here is derived from an EMBL/GenBank/DDBJ whole genome shotgun (WGS) entry which is preliminary data.</text>
</comment>
<reference evidence="8 9" key="1">
    <citation type="journal article" date="2016" name="Genome Biol. Evol.">
        <title>Divergent and convergent evolution of fungal pathogenicity.</title>
        <authorList>
            <person name="Shang Y."/>
            <person name="Xiao G."/>
            <person name="Zheng P."/>
            <person name="Cen K."/>
            <person name="Zhan S."/>
            <person name="Wang C."/>
        </authorList>
    </citation>
    <scope>NUCLEOTIDE SEQUENCE [LARGE SCALE GENOMIC DNA]</scope>
    <source>
        <strain evidence="8 9">ARSEF 7405</strain>
    </source>
</reference>
<feature type="domain" description="Aminoacyl-transfer RNA synthetases class-II family profile" evidence="7">
    <location>
        <begin position="274"/>
        <end position="525"/>
    </location>
</feature>
<dbReference type="GO" id="GO:0005739">
    <property type="term" value="C:mitochondrion"/>
    <property type="evidence" value="ECO:0007669"/>
    <property type="project" value="TreeGrafter"/>
</dbReference>
<protein>
    <recommendedName>
        <fullName evidence="5">Lysyl-tRNA synthetase</fullName>
    </recommendedName>
</protein>
<evidence type="ECO:0000313" key="8">
    <source>
        <dbReference type="EMBL" id="KZZ97911.1"/>
    </source>
</evidence>
<keyword evidence="2" id="KW-0547">Nucleotide-binding</keyword>
<dbReference type="GO" id="GO:0004824">
    <property type="term" value="F:lysine-tRNA ligase activity"/>
    <property type="evidence" value="ECO:0007669"/>
    <property type="project" value="InterPro"/>
</dbReference>
<accession>A0A168DMK1</accession>
<evidence type="ECO:0000259" key="7">
    <source>
        <dbReference type="PROSITE" id="PS50862"/>
    </source>
</evidence>
<sequence>MPSRGDGSLHSGAYKKGHNRGSATQKIHRNDISVNQYPQHSVAWFETGRYWRIEEDVYLRLSMDMSEVSVQELPRPARYLSGVSASASTPSAHISPSPSASSSQDKALRIENIKNVFAQPYPRISRGTNSITCSRFREKYDFVESNNTVDEDIVVVHGRVQSARLAGSKLMFFDILHEGCKLQVLCNKRLLEAQGIDGPKFRQFYHALRRGDSFSITGKPHRTGRGELSLLATELPKLLSPCLNTIPIWNNENEDTLYDRHVELLASPSAADVLRARSTIIQTIRQFFLDQSFMEVNTPILASAAGGAVARPFKTHATEFPEETLSLRIAPELWLKRLIVSGFDKVFEIGPSFRNEGIDKTHNPEFTTCEFYQAFADLDTLMSMTEELFRKISRQIANLNETVGNSLTPTTPQCVGPTFIMNHPECLSPLSKSFTHSENGQKVSARAELFIENREVVNLYEEENSPTEQRKKFQRQLDTKDSENATGSMDEKYLEVLEWGLPPTGGWGCGIERLTMLFTGAKRIDDVMSFGNLRSVTKASK</sequence>
<organism evidence="8 9">
    <name type="scientific">Ascosphaera apis ARSEF 7405</name>
    <dbReference type="NCBI Taxonomy" id="392613"/>
    <lineage>
        <taxon>Eukaryota</taxon>
        <taxon>Fungi</taxon>
        <taxon>Dikarya</taxon>
        <taxon>Ascomycota</taxon>
        <taxon>Pezizomycotina</taxon>
        <taxon>Eurotiomycetes</taxon>
        <taxon>Eurotiomycetidae</taxon>
        <taxon>Onygenales</taxon>
        <taxon>Ascosphaeraceae</taxon>
        <taxon>Ascosphaera</taxon>
    </lineage>
</organism>
<dbReference type="PROSITE" id="PS50862">
    <property type="entry name" value="AA_TRNA_LIGASE_II"/>
    <property type="match status" value="1"/>
</dbReference>
<feature type="compositionally biased region" description="Basic and acidic residues" evidence="6">
    <location>
        <begin position="468"/>
        <end position="486"/>
    </location>
</feature>
<dbReference type="CDD" id="cd04322">
    <property type="entry name" value="LysRS_N"/>
    <property type="match status" value="1"/>
</dbReference>
<dbReference type="OrthoDB" id="21243at2759"/>
<keyword evidence="3" id="KW-0067">ATP-binding</keyword>
<evidence type="ECO:0000256" key="3">
    <source>
        <dbReference type="ARBA" id="ARBA00022840"/>
    </source>
</evidence>
<dbReference type="InterPro" id="IPR045864">
    <property type="entry name" value="aa-tRNA-synth_II/BPL/LPL"/>
</dbReference>
<dbReference type="Gene3D" id="2.40.50.140">
    <property type="entry name" value="Nucleic acid-binding proteins"/>
    <property type="match status" value="1"/>
</dbReference>
<dbReference type="PANTHER" id="PTHR42918">
    <property type="entry name" value="LYSYL-TRNA SYNTHETASE"/>
    <property type="match status" value="1"/>
</dbReference>
<keyword evidence="4 8" id="KW-0030">Aminoacyl-tRNA synthetase</keyword>
<evidence type="ECO:0000256" key="5">
    <source>
        <dbReference type="ARBA" id="ARBA00030563"/>
    </source>
</evidence>
<dbReference type="InterPro" id="IPR004364">
    <property type="entry name" value="Aa-tRNA-synt_II"/>
</dbReference>
<proteinExistence type="predicted"/>
<dbReference type="SUPFAM" id="SSF55681">
    <property type="entry name" value="Class II aaRS and biotin synthetases"/>
    <property type="match status" value="1"/>
</dbReference>
<dbReference type="Proteomes" id="UP000242877">
    <property type="component" value="Unassembled WGS sequence"/>
</dbReference>
<evidence type="ECO:0000256" key="2">
    <source>
        <dbReference type="ARBA" id="ARBA00022741"/>
    </source>
</evidence>
<dbReference type="GO" id="GO:0070154">
    <property type="term" value="P:mitochondrial lysyl-tRNA aminoacylation"/>
    <property type="evidence" value="ECO:0007669"/>
    <property type="project" value="TreeGrafter"/>
</dbReference>
<dbReference type="VEuPathDB" id="FungiDB:AAP_00172"/>
<feature type="region of interest" description="Disordered" evidence="6">
    <location>
        <begin position="462"/>
        <end position="486"/>
    </location>
</feature>
<evidence type="ECO:0000256" key="1">
    <source>
        <dbReference type="ARBA" id="ARBA00022598"/>
    </source>
</evidence>
<keyword evidence="1" id="KW-0436">Ligase</keyword>
<dbReference type="SUPFAM" id="SSF50249">
    <property type="entry name" value="Nucleic acid-binding proteins"/>
    <property type="match status" value="1"/>
</dbReference>
<dbReference type="AlphaFoldDB" id="A0A168DMK1"/>
<dbReference type="InterPro" id="IPR018149">
    <property type="entry name" value="Lys-tRNA-synth_II_C"/>
</dbReference>
<dbReference type="InterPro" id="IPR004365">
    <property type="entry name" value="NA-bd_OB_tRNA"/>
</dbReference>
<dbReference type="Gene3D" id="3.30.930.10">
    <property type="entry name" value="Bira Bifunctional Protein, Domain 2"/>
    <property type="match status" value="2"/>
</dbReference>
<dbReference type="Pfam" id="PF00152">
    <property type="entry name" value="tRNA-synt_2"/>
    <property type="match status" value="2"/>
</dbReference>
<dbReference type="Pfam" id="PF01336">
    <property type="entry name" value="tRNA_anti-codon"/>
    <property type="match status" value="1"/>
</dbReference>
<dbReference type="InterPro" id="IPR006195">
    <property type="entry name" value="aa-tRNA-synth_II"/>
</dbReference>
<evidence type="ECO:0000313" key="9">
    <source>
        <dbReference type="Proteomes" id="UP000242877"/>
    </source>
</evidence>
<dbReference type="GO" id="GO:0005524">
    <property type="term" value="F:ATP binding"/>
    <property type="evidence" value="ECO:0007669"/>
    <property type="project" value="UniProtKB-KW"/>
</dbReference>
<keyword evidence="9" id="KW-1185">Reference proteome</keyword>
<dbReference type="InterPro" id="IPR044136">
    <property type="entry name" value="Lys-tRNA-ligase_II_N"/>
</dbReference>
<name>A0A168DMK1_9EURO</name>
<gene>
    <name evidence="8" type="ORF">AAP_00172</name>
</gene>
<feature type="region of interest" description="Disordered" evidence="6">
    <location>
        <begin position="1"/>
        <end position="32"/>
    </location>
</feature>
<dbReference type="EMBL" id="AZGZ01000001">
    <property type="protein sequence ID" value="KZZ97911.1"/>
    <property type="molecule type" value="Genomic_DNA"/>
</dbReference>
<evidence type="ECO:0000256" key="4">
    <source>
        <dbReference type="ARBA" id="ARBA00023146"/>
    </source>
</evidence>